<comment type="subcellular location">
    <subcellularLocation>
        <location evidence="8">Endomembrane system</location>
        <topology evidence="8">Peripheral membrane protein</topology>
        <orientation evidence="8">Cytoplasmic side</orientation>
    </subcellularLocation>
</comment>
<keyword evidence="2" id="KW-0813">Transport</keyword>
<dbReference type="OrthoDB" id="26184at2759"/>
<organism evidence="14 15">
    <name type="scientific">Cavenderia fasciculata</name>
    <name type="common">Slime mold</name>
    <name type="synonym">Dictyostelium fasciculatum</name>
    <dbReference type="NCBI Taxonomy" id="261658"/>
    <lineage>
        <taxon>Eukaryota</taxon>
        <taxon>Amoebozoa</taxon>
        <taxon>Evosea</taxon>
        <taxon>Eumycetozoa</taxon>
        <taxon>Dictyostelia</taxon>
        <taxon>Acytosteliales</taxon>
        <taxon>Cavenderiaceae</taxon>
        <taxon>Cavenderia</taxon>
    </lineage>
</organism>
<keyword evidence="3" id="KW-0479">Metal-binding</keyword>
<evidence type="ECO:0000256" key="9">
    <source>
        <dbReference type="PIRNR" id="PIRNR007860"/>
    </source>
</evidence>
<dbReference type="EMBL" id="GL883009">
    <property type="protein sequence ID" value="EGG22194.1"/>
    <property type="molecule type" value="Genomic_DNA"/>
</dbReference>
<evidence type="ECO:0000256" key="10">
    <source>
        <dbReference type="PROSITE-ProRule" id="PRU00175"/>
    </source>
</evidence>
<dbReference type="GO" id="GO:0006886">
    <property type="term" value="P:intracellular protein transport"/>
    <property type="evidence" value="ECO:0007669"/>
    <property type="project" value="UniProtKB-UniRule"/>
</dbReference>
<dbReference type="OMA" id="ENENECP"/>
<evidence type="ECO:0000256" key="7">
    <source>
        <dbReference type="ARBA" id="ARBA00023136"/>
    </source>
</evidence>
<evidence type="ECO:0000256" key="11">
    <source>
        <dbReference type="PROSITE-ProRule" id="PRU01006"/>
    </source>
</evidence>
<protein>
    <recommendedName>
        <fullName evidence="9">Vacuolar protein sorting-associated protein 11 homolog</fullName>
    </recommendedName>
</protein>
<dbReference type="GeneID" id="14874669"/>
<dbReference type="Pfam" id="PF12451">
    <property type="entry name" value="VPS11_C"/>
    <property type="match status" value="1"/>
</dbReference>
<feature type="coiled-coil region" evidence="12">
    <location>
        <begin position="805"/>
        <end position="832"/>
    </location>
</feature>
<feature type="domain" description="RING-type" evidence="13">
    <location>
        <begin position="834"/>
        <end position="869"/>
    </location>
</feature>
<dbReference type="Gene3D" id="1.25.40.10">
    <property type="entry name" value="Tetratricopeptide repeat domain"/>
    <property type="match status" value="1"/>
</dbReference>
<dbReference type="InterPro" id="IPR024763">
    <property type="entry name" value="VPS11_C"/>
</dbReference>
<dbReference type="PANTHER" id="PTHR23323">
    <property type="entry name" value="VACUOLAR PROTEIN SORTING-ASSOCIATED PROTEIN"/>
    <property type="match status" value="1"/>
</dbReference>
<dbReference type="GO" id="GO:0006904">
    <property type="term" value="P:vesicle docking involved in exocytosis"/>
    <property type="evidence" value="ECO:0007669"/>
    <property type="project" value="TreeGrafter"/>
</dbReference>
<keyword evidence="12" id="KW-0175">Coiled coil</keyword>
<dbReference type="PANTHER" id="PTHR23323:SF24">
    <property type="entry name" value="VACUOLAR PROTEIN SORTING-ASSOCIATED PROTEIN 11 HOMOLOG"/>
    <property type="match status" value="1"/>
</dbReference>
<dbReference type="InterPro" id="IPR000547">
    <property type="entry name" value="Clathrin_H-chain/VPS_repeat"/>
</dbReference>
<evidence type="ECO:0000256" key="12">
    <source>
        <dbReference type="SAM" id="Coils"/>
    </source>
</evidence>
<dbReference type="SUPFAM" id="SSF48371">
    <property type="entry name" value="ARM repeat"/>
    <property type="match status" value="1"/>
</dbReference>
<evidence type="ECO:0000259" key="13">
    <source>
        <dbReference type="PROSITE" id="PS50089"/>
    </source>
</evidence>
<dbReference type="SUPFAM" id="SSF57850">
    <property type="entry name" value="RING/U-box"/>
    <property type="match status" value="1"/>
</dbReference>
<dbReference type="SUPFAM" id="SSF50978">
    <property type="entry name" value="WD40 repeat-like"/>
    <property type="match status" value="1"/>
</dbReference>
<dbReference type="Proteomes" id="UP000007797">
    <property type="component" value="Unassembled WGS sequence"/>
</dbReference>
<keyword evidence="15" id="KW-1185">Reference proteome</keyword>
<dbReference type="SMART" id="SM00184">
    <property type="entry name" value="RING"/>
    <property type="match status" value="1"/>
</dbReference>
<dbReference type="InterPro" id="IPR013083">
    <property type="entry name" value="Znf_RING/FYVE/PHD"/>
</dbReference>
<dbReference type="InterPro" id="IPR057307">
    <property type="entry name" value="PEP5_VPS11_N"/>
</dbReference>
<gene>
    <name evidence="14" type="primary">vps11</name>
    <name evidence="14" type="ORF">DFA_04312</name>
</gene>
<dbReference type="InterPro" id="IPR036322">
    <property type="entry name" value="WD40_repeat_dom_sf"/>
</dbReference>
<reference evidence="15" key="1">
    <citation type="journal article" date="2011" name="Genome Res.">
        <title>Phylogeny-wide analysis of social amoeba genomes highlights ancient origins for complex intercellular communication.</title>
        <authorList>
            <person name="Heidel A.J."/>
            <person name="Lawal H.M."/>
            <person name="Felder M."/>
            <person name="Schilde C."/>
            <person name="Helps N.R."/>
            <person name="Tunggal B."/>
            <person name="Rivero F."/>
            <person name="John U."/>
            <person name="Schleicher M."/>
            <person name="Eichinger L."/>
            <person name="Platzer M."/>
            <person name="Noegel A.A."/>
            <person name="Schaap P."/>
            <person name="Gloeckner G."/>
        </authorList>
    </citation>
    <scope>NUCLEOTIDE SEQUENCE [LARGE SCALE GENOMIC DNA]</scope>
    <source>
        <strain evidence="15">SH3</strain>
    </source>
</reference>
<dbReference type="InterPro" id="IPR016528">
    <property type="entry name" value="VPS11"/>
</dbReference>
<comment type="similarity">
    <text evidence="1 9">Belongs to the VPS11 family.</text>
</comment>
<evidence type="ECO:0000256" key="8">
    <source>
        <dbReference type="ARBA" id="ARBA00029433"/>
    </source>
</evidence>
<dbReference type="InterPro" id="IPR057308">
    <property type="entry name" value="CHCR_PEP5_VPS11"/>
</dbReference>
<dbReference type="CDD" id="cd16688">
    <property type="entry name" value="RING-H2_Vps11"/>
    <property type="match status" value="1"/>
</dbReference>
<dbReference type="RefSeq" id="XP_004360045.1">
    <property type="nucleotide sequence ID" value="XM_004359988.1"/>
</dbReference>
<accession>F4PP81</accession>
<evidence type="ECO:0000256" key="2">
    <source>
        <dbReference type="ARBA" id="ARBA00022448"/>
    </source>
</evidence>
<dbReference type="STRING" id="1054147.F4PP81"/>
<dbReference type="KEGG" id="dfa:DFA_04312"/>
<feature type="coiled-coil region" evidence="12">
    <location>
        <begin position="649"/>
        <end position="676"/>
    </location>
</feature>
<evidence type="ECO:0000256" key="5">
    <source>
        <dbReference type="ARBA" id="ARBA00022833"/>
    </source>
</evidence>
<keyword evidence="6" id="KW-0653">Protein transport</keyword>
<dbReference type="Pfam" id="PF23356">
    <property type="entry name" value="TPR_PEP5_VPS11"/>
    <property type="match status" value="1"/>
</dbReference>
<dbReference type="AlphaFoldDB" id="F4PP81"/>
<dbReference type="PROSITE" id="PS50236">
    <property type="entry name" value="CHCR"/>
    <property type="match status" value="2"/>
</dbReference>
<dbReference type="GO" id="GO:0007032">
    <property type="term" value="P:endosome organization"/>
    <property type="evidence" value="ECO:0007669"/>
    <property type="project" value="TreeGrafter"/>
</dbReference>
<sequence>MIQWKKFPFFEKELVKEDGAQNPNTTIQKMKISCTTSGRGCLIVGDSEGFISFFDREMTATSFHAYRQFVTHLHQLRERNFLISIGHDDAASNPLLRIWNLDKKDNDTPLCVRAIKIERTVVITSLAVLEDLSQICIGFANGEVISIRGDIFRDKVMKTKVMKPPGEDPVTGMGFMTKQTPHPVLFVVTTSKVYTYIRDQEMIIEDEGGAEMGCFVMGDDQTPIIGRSDAIYYYNTDGRGPCFAFSGPKQRLLSFRSYLVVVSQESSGGGGSGIGYPTSPSGSQGGSFAKQQVTLNIYDTKNRYVGFTDKFEGISFISCEWGSIFIFTTDNKLFQLEEKDTQTKLETLFKKNLYSVAIDLAKSNHYDNNSISDIYRKYGDHLYGKGDFDNAIAQYLCTIGKLEPSYVIRKFLDAQRIHNLTSYLQALHEKNLANEDHTTLLLNCYTKLKDVKKLDQFIKTESEMNFNVITAIKVCRQAGYHEHALYLSLKHRQHDLYLKILLEDLGDDQKALDYIQTLKLEEAQKNLKTYGKMLVSNLPEPTTNLLMRIFTDYQPSHSISFPSSSLPSPTALPEVRSAFSDFNFQDKQKATPDEFIDIFVNQPEWLIKFLEYMIQTGNDSAQIYNTLLELYLRDDMGHHGMNGNHLSKTQKEENKAQRLEKAYEFLTNQKNGFDEDHALILAQVHNWKQGILYLYEKLKLYNEIIEYHMENSDFEGLIKACKKYGDKDPNLWVQVLSYFATNKENCQNEIAEVLSNIDKDNLIPPLLVIQILSQNKNTTLQVIKDYISRRLSQETQQIDKDYASIRQYAEETDKMRNEINELRTNAKIFQQTKCVVCQSPLDLPSIHFLCQHSFHQRCLGDNERECPICAPDNKRILEIKKAQSESAGQHNQFFKVLESSQDGFSTVSEYFGRGILS</sequence>
<evidence type="ECO:0000256" key="3">
    <source>
        <dbReference type="ARBA" id="ARBA00022723"/>
    </source>
</evidence>
<evidence type="ECO:0000256" key="4">
    <source>
        <dbReference type="ARBA" id="ARBA00022771"/>
    </source>
</evidence>
<dbReference type="InterPro" id="IPR011990">
    <property type="entry name" value="TPR-like_helical_dom_sf"/>
</dbReference>
<keyword evidence="4 10" id="KW-0863">Zinc-finger</keyword>
<dbReference type="Gene3D" id="3.30.40.10">
    <property type="entry name" value="Zinc/RING finger domain, C3HC4 (zinc finger)"/>
    <property type="match status" value="1"/>
</dbReference>
<keyword evidence="7 9" id="KW-0472">Membrane</keyword>
<feature type="repeat" description="CHCR" evidence="11">
    <location>
        <begin position="395"/>
        <end position="543"/>
    </location>
</feature>
<keyword evidence="5" id="KW-0862">Zinc</keyword>
<name>F4PP81_CACFS</name>
<evidence type="ECO:0000256" key="1">
    <source>
        <dbReference type="ARBA" id="ARBA00007070"/>
    </source>
</evidence>
<dbReference type="GO" id="GO:0005768">
    <property type="term" value="C:endosome"/>
    <property type="evidence" value="ECO:0007669"/>
    <property type="project" value="TreeGrafter"/>
</dbReference>
<dbReference type="InterPro" id="IPR016024">
    <property type="entry name" value="ARM-type_fold"/>
</dbReference>
<feature type="repeat" description="CHCR" evidence="11">
    <location>
        <begin position="579"/>
        <end position="748"/>
    </location>
</feature>
<evidence type="ECO:0000313" key="14">
    <source>
        <dbReference type="EMBL" id="EGG22194.1"/>
    </source>
</evidence>
<proteinExistence type="inferred from homology"/>
<dbReference type="PIRSF" id="PIRSF007860">
    <property type="entry name" value="VPS11"/>
    <property type="match status" value="1"/>
</dbReference>
<dbReference type="GO" id="GO:0030897">
    <property type="term" value="C:HOPS complex"/>
    <property type="evidence" value="ECO:0007669"/>
    <property type="project" value="TreeGrafter"/>
</dbReference>
<evidence type="ECO:0000256" key="6">
    <source>
        <dbReference type="ARBA" id="ARBA00022927"/>
    </source>
</evidence>
<evidence type="ECO:0000313" key="15">
    <source>
        <dbReference type="Proteomes" id="UP000007797"/>
    </source>
</evidence>
<dbReference type="InterPro" id="IPR001841">
    <property type="entry name" value="Znf_RING"/>
</dbReference>
<dbReference type="GO" id="GO:0007033">
    <property type="term" value="P:vacuole organization"/>
    <property type="evidence" value="ECO:0007669"/>
    <property type="project" value="TreeGrafter"/>
</dbReference>
<dbReference type="PROSITE" id="PS50089">
    <property type="entry name" value="ZF_RING_2"/>
    <property type="match status" value="1"/>
</dbReference>
<dbReference type="GO" id="GO:0008270">
    <property type="term" value="F:zinc ion binding"/>
    <property type="evidence" value="ECO:0007669"/>
    <property type="project" value="UniProtKB-KW"/>
</dbReference>
<dbReference type="GO" id="GO:0030674">
    <property type="term" value="F:protein-macromolecule adaptor activity"/>
    <property type="evidence" value="ECO:0007669"/>
    <property type="project" value="TreeGrafter"/>
</dbReference>
<dbReference type="GO" id="GO:0048284">
    <property type="term" value="P:organelle fusion"/>
    <property type="evidence" value="ECO:0007669"/>
    <property type="project" value="TreeGrafter"/>
</dbReference>
<dbReference type="Pfam" id="PF23341">
    <property type="entry name" value="PEP5_VPS11_N"/>
    <property type="match status" value="1"/>
</dbReference>